<comment type="similarity">
    <text evidence="1 3">Belongs to the short-chain dehydrogenases/reductases (SDR) family.</text>
</comment>
<gene>
    <name evidence="4" type="ORF">Ga0080574_TMP2053</name>
</gene>
<dbReference type="InterPro" id="IPR036291">
    <property type="entry name" value="NAD(P)-bd_dom_sf"/>
</dbReference>
<name>A0A1P8USQ6_9RHOB</name>
<dbReference type="PRINTS" id="PR00081">
    <property type="entry name" value="GDHRDH"/>
</dbReference>
<dbReference type="PANTHER" id="PTHR44196">
    <property type="entry name" value="DEHYDROGENASE/REDUCTASE SDR FAMILY MEMBER 7B"/>
    <property type="match status" value="1"/>
</dbReference>
<dbReference type="STRING" id="1250539.Ga0080574_TMP2053"/>
<dbReference type="SUPFAM" id="SSF51735">
    <property type="entry name" value="NAD(P)-binding Rossmann-fold domains"/>
    <property type="match status" value="1"/>
</dbReference>
<evidence type="ECO:0000256" key="2">
    <source>
        <dbReference type="ARBA" id="ARBA00023002"/>
    </source>
</evidence>
<dbReference type="AlphaFoldDB" id="A0A1P8USQ6"/>
<dbReference type="InterPro" id="IPR020904">
    <property type="entry name" value="Sc_DH/Rdtase_CS"/>
</dbReference>
<dbReference type="KEGG" id="paby:Ga0080574_TMP2053"/>
<dbReference type="PROSITE" id="PS00061">
    <property type="entry name" value="ADH_SHORT"/>
    <property type="match status" value="1"/>
</dbReference>
<dbReference type="Pfam" id="PF00106">
    <property type="entry name" value="adh_short"/>
    <property type="match status" value="1"/>
</dbReference>
<evidence type="ECO:0000313" key="5">
    <source>
        <dbReference type="Proteomes" id="UP000187059"/>
    </source>
</evidence>
<dbReference type="OrthoDB" id="9810734at2"/>
<dbReference type="GO" id="GO:0016020">
    <property type="term" value="C:membrane"/>
    <property type="evidence" value="ECO:0007669"/>
    <property type="project" value="TreeGrafter"/>
</dbReference>
<keyword evidence="2" id="KW-0560">Oxidoreductase</keyword>
<accession>A0A1P8USQ6</accession>
<dbReference type="PANTHER" id="PTHR44196:SF1">
    <property type="entry name" value="DEHYDROGENASE_REDUCTASE SDR FAMILY MEMBER 7B"/>
    <property type="match status" value="1"/>
</dbReference>
<dbReference type="GO" id="GO:0016491">
    <property type="term" value="F:oxidoreductase activity"/>
    <property type="evidence" value="ECO:0007669"/>
    <property type="project" value="UniProtKB-KW"/>
</dbReference>
<evidence type="ECO:0000256" key="3">
    <source>
        <dbReference type="RuleBase" id="RU000363"/>
    </source>
</evidence>
<dbReference type="EMBL" id="CP015093">
    <property type="protein sequence ID" value="APZ52387.1"/>
    <property type="molecule type" value="Genomic_DNA"/>
</dbReference>
<evidence type="ECO:0000256" key="1">
    <source>
        <dbReference type="ARBA" id="ARBA00006484"/>
    </source>
</evidence>
<evidence type="ECO:0000313" key="4">
    <source>
        <dbReference type="EMBL" id="APZ52387.1"/>
    </source>
</evidence>
<organism evidence="4 5">
    <name type="scientific">Salipiger abyssi</name>
    <dbReference type="NCBI Taxonomy" id="1250539"/>
    <lineage>
        <taxon>Bacteria</taxon>
        <taxon>Pseudomonadati</taxon>
        <taxon>Pseudomonadota</taxon>
        <taxon>Alphaproteobacteria</taxon>
        <taxon>Rhodobacterales</taxon>
        <taxon>Roseobacteraceae</taxon>
        <taxon>Salipiger</taxon>
    </lineage>
</organism>
<sequence length="250" mass="26059">MAHFWNGKTVLLTGATRGIGREMALQLSAAGALVLAVARNPAALAELHNAGGCADYLEADLADPEIPLGVANWVRDAHPGCAALINNAAVMRYPLLTDGGAHAEGIEEEMRINAIAPMQIAVGLLPVLAAQPGARLVNVTSGLAVAPKTDAPVYCASKAAMRSFTRALRYQAEDAGFEIGICEALLPLVDTTLSRGAPEGKMTPNAAASAILDGAARGTPEIWIGKARLLRRIMRLSPGLGHGIMRRMTA</sequence>
<dbReference type="InterPro" id="IPR002347">
    <property type="entry name" value="SDR_fam"/>
</dbReference>
<protein>
    <submittedName>
        <fullName evidence="4">Putative oxidoreductase</fullName>
    </submittedName>
</protein>
<keyword evidence="5" id="KW-1185">Reference proteome</keyword>
<dbReference type="RefSeq" id="WP_076698431.1">
    <property type="nucleotide sequence ID" value="NZ_CP015093.1"/>
</dbReference>
<dbReference type="Proteomes" id="UP000187059">
    <property type="component" value="Chromosome"/>
</dbReference>
<reference evidence="4 5" key="1">
    <citation type="submission" date="2016-04" db="EMBL/GenBank/DDBJ databases">
        <title>Deep-sea bacteria in the southern Pacific.</title>
        <authorList>
            <person name="Tang K."/>
        </authorList>
    </citation>
    <scope>NUCLEOTIDE SEQUENCE [LARGE SCALE GENOMIC DNA]</scope>
    <source>
        <strain evidence="4 5">JLT2014</strain>
    </source>
</reference>
<proteinExistence type="inferred from homology"/>
<dbReference type="PRINTS" id="PR00080">
    <property type="entry name" value="SDRFAMILY"/>
</dbReference>
<dbReference type="Gene3D" id="3.40.50.720">
    <property type="entry name" value="NAD(P)-binding Rossmann-like Domain"/>
    <property type="match status" value="1"/>
</dbReference>